<feature type="repeat" description="ANK" evidence="3">
    <location>
        <begin position="313"/>
        <end position="345"/>
    </location>
</feature>
<dbReference type="Gene3D" id="1.25.40.20">
    <property type="entry name" value="Ankyrin repeat-containing domain"/>
    <property type="match status" value="3"/>
</dbReference>
<accession>G0ELI8</accession>
<dbReference type="GeneID" id="44970665"/>
<keyword evidence="1" id="KW-0677">Repeat</keyword>
<evidence type="ECO:0000256" key="1">
    <source>
        <dbReference type="ARBA" id="ARBA00022737"/>
    </source>
</evidence>
<dbReference type="Pfam" id="PF12796">
    <property type="entry name" value="Ank_2"/>
    <property type="match status" value="2"/>
</dbReference>
<dbReference type="RefSeq" id="WP_014488579.1">
    <property type="nucleotide sequence ID" value="NC_017243.1"/>
</dbReference>
<sequence length="368" mass="41108">MKKIIIMALILISIISCNSKKTDNTEVTTDTNTINTNNAEISNNDEYVEDNNTEEINTDTAEISESGIEISEWDLEAFNELKNVKDAESLKSWEEKNGERSLIMALQYGDKKMVMELLSYGANVNQNYDINSPLKIASAKGDLELVKEFIKRGADVNDKSEGGFDALFSAVMSTNENSLKIMKELLDAGAEVDVGYGYEEITPILFEAIGYVGESRCYLDKFKMLAEYGADINYVDNYGYPLIHYAVNAGCLDIVKYLVEKGIDPAMKYELEEYYPNVNISLLAGTLYNSDTEMAKYLIEQGADVNTPTPSEDGYPLLLQAIDNGKTELVKLLIEKGADTTVVNKEKKTVFDIAREKGYDDILELENK</sequence>
<evidence type="ECO:0000256" key="2">
    <source>
        <dbReference type="ARBA" id="ARBA00023043"/>
    </source>
</evidence>
<dbReference type="PROSITE" id="PS50297">
    <property type="entry name" value="ANK_REP_REGION"/>
    <property type="match status" value="4"/>
</dbReference>
<dbReference type="EMBL" id="CP002874">
    <property type="protein sequence ID" value="AEM22764.1"/>
    <property type="molecule type" value="Genomic_DNA"/>
</dbReference>
<dbReference type="eggNOG" id="COG0666">
    <property type="taxonomic scope" value="Bacteria"/>
</dbReference>
<dbReference type="PROSITE" id="PS51257">
    <property type="entry name" value="PROKAR_LIPOPROTEIN"/>
    <property type="match status" value="1"/>
</dbReference>
<dbReference type="Pfam" id="PF13606">
    <property type="entry name" value="Ank_3"/>
    <property type="match status" value="1"/>
</dbReference>
<proteinExistence type="predicted"/>
<dbReference type="KEGG" id="bip:Bint_2153"/>
<dbReference type="PANTHER" id="PTHR24171">
    <property type="entry name" value="ANKYRIN REPEAT DOMAIN-CONTAINING PROTEIN 39-RELATED"/>
    <property type="match status" value="1"/>
</dbReference>
<gene>
    <name evidence="4" type="ordered locus">Bint_2153</name>
</gene>
<dbReference type="PATRIC" id="fig|1045858.4.peg.2156"/>
<dbReference type="SUPFAM" id="SSF48403">
    <property type="entry name" value="Ankyrin repeat"/>
    <property type="match status" value="1"/>
</dbReference>
<reference evidence="4 5" key="1">
    <citation type="journal article" date="2011" name="BMC Genomics">
        <title>Complete genome sequence of Brachyspira intermedia reveals unique genomic features in Brachyspira species and phage-mediated horizontal gene transfer.</title>
        <authorList>
            <person name="Hafstrom T."/>
            <person name="Jansson D.S."/>
            <person name="Segerman B."/>
        </authorList>
    </citation>
    <scope>NUCLEOTIDE SEQUENCE [LARGE SCALE GENOMIC DNA]</scope>
    <source>
        <strain evidence="5">ATCC 51140 / PWS/A</strain>
    </source>
</reference>
<feature type="repeat" description="ANK" evidence="3">
    <location>
        <begin position="129"/>
        <end position="161"/>
    </location>
</feature>
<name>G0ELI8_BRAIP</name>
<dbReference type="PROSITE" id="PS50088">
    <property type="entry name" value="ANK_REPEAT"/>
    <property type="match status" value="4"/>
</dbReference>
<evidence type="ECO:0000313" key="4">
    <source>
        <dbReference type="EMBL" id="AEM22764.1"/>
    </source>
</evidence>
<keyword evidence="2 3" id="KW-0040">ANK repeat</keyword>
<feature type="repeat" description="ANK" evidence="3">
    <location>
        <begin position="238"/>
        <end position="270"/>
    </location>
</feature>
<protein>
    <submittedName>
        <fullName evidence="4">Ankyrin repeat-containing protein</fullName>
    </submittedName>
</protein>
<dbReference type="PANTHER" id="PTHR24171:SF9">
    <property type="entry name" value="ANKYRIN REPEAT DOMAIN-CONTAINING PROTEIN 39"/>
    <property type="match status" value="1"/>
</dbReference>
<dbReference type="OrthoDB" id="308665at2"/>
<keyword evidence="5" id="KW-1185">Reference proteome</keyword>
<organism evidence="4 5">
    <name type="scientific">Brachyspira intermedia (strain ATCC 51140 / PWS/A)</name>
    <name type="common">Serpulina intermedia</name>
    <dbReference type="NCBI Taxonomy" id="1045858"/>
    <lineage>
        <taxon>Bacteria</taxon>
        <taxon>Pseudomonadati</taxon>
        <taxon>Spirochaetota</taxon>
        <taxon>Spirochaetia</taxon>
        <taxon>Brachyspirales</taxon>
        <taxon>Brachyspiraceae</taxon>
        <taxon>Brachyspira</taxon>
    </lineage>
</organism>
<evidence type="ECO:0000256" key="3">
    <source>
        <dbReference type="PROSITE-ProRule" id="PRU00023"/>
    </source>
</evidence>
<dbReference type="AlphaFoldDB" id="G0ELI8"/>
<dbReference type="HOGENOM" id="CLU_064895_0_0_12"/>
<dbReference type="InterPro" id="IPR002110">
    <property type="entry name" value="Ankyrin_rpt"/>
</dbReference>
<dbReference type="InterPro" id="IPR036770">
    <property type="entry name" value="Ankyrin_rpt-contain_sf"/>
</dbReference>
<dbReference type="Proteomes" id="UP000008522">
    <property type="component" value="Chromosome"/>
</dbReference>
<evidence type="ECO:0000313" key="5">
    <source>
        <dbReference type="Proteomes" id="UP000008522"/>
    </source>
</evidence>
<dbReference type="SMART" id="SM00248">
    <property type="entry name" value="ANK"/>
    <property type="match status" value="7"/>
</dbReference>
<feature type="repeat" description="ANK" evidence="3">
    <location>
        <begin position="97"/>
        <end position="129"/>
    </location>
</feature>